<dbReference type="GO" id="GO:0005504">
    <property type="term" value="F:fatty acid binding"/>
    <property type="evidence" value="ECO:0007669"/>
    <property type="project" value="TreeGrafter"/>
</dbReference>
<dbReference type="Proteomes" id="UP001164286">
    <property type="component" value="Unassembled WGS sequence"/>
</dbReference>
<dbReference type="GO" id="GO:0003997">
    <property type="term" value="F:acyl-CoA oxidase activity"/>
    <property type="evidence" value="ECO:0007669"/>
    <property type="project" value="UniProtKB-EC"/>
</dbReference>
<dbReference type="GeneID" id="77724916"/>
<keyword evidence="11" id="KW-0576">Peroxisome</keyword>
<dbReference type="FunFam" id="1.20.140.10:FF:000013">
    <property type="entry name" value="Acyl-coenzyme A oxidase"/>
    <property type="match status" value="1"/>
</dbReference>
<evidence type="ECO:0000256" key="3">
    <source>
        <dbReference type="ARBA" id="ARBA00004275"/>
    </source>
</evidence>
<feature type="active site" description="Proton acceptor" evidence="14">
    <location>
        <position position="432"/>
    </location>
</feature>
<feature type="domain" description="Acyl-coenzyme A oxidase N-terminal" evidence="19">
    <location>
        <begin position="24"/>
        <end position="135"/>
    </location>
</feature>
<dbReference type="InterPro" id="IPR029320">
    <property type="entry name" value="Acyl-CoA_ox_N"/>
</dbReference>
<dbReference type="Gene3D" id="2.40.110.10">
    <property type="entry name" value="Butyryl-CoA Dehydrogenase, subunit A, domain 2"/>
    <property type="match status" value="1"/>
</dbReference>
<keyword evidence="22" id="KW-1185">Reference proteome</keyword>
<gene>
    <name evidence="21" type="ORF">MKK02DRAFT_16975</name>
</gene>
<evidence type="ECO:0000256" key="1">
    <source>
        <dbReference type="ARBA" id="ARBA00001201"/>
    </source>
</evidence>
<evidence type="ECO:0000256" key="6">
    <source>
        <dbReference type="ARBA" id="ARBA00022630"/>
    </source>
</evidence>
<dbReference type="SUPFAM" id="SSF56645">
    <property type="entry name" value="Acyl-CoA dehydrogenase NM domain-like"/>
    <property type="match status" value="1"/>
</dbReference>
<dbReference type="RefSeq" id="XP_052944128.1">
    <property type="nucleotide sequence ID" value="XM_053085715.1"/>
</dbReference>
<feature type="domain" description="Acyl-CoA oxidase C-terminal" evidence="17">
    <location>
        <begin position="485"/>
        <end position="659"/>
    </location>
</feature>
<evidence type="ECO:0000256" key="7">
    <source>
        <dbReference type="ARBA" id="ARBA00022827"/>
    </source>
</evidence>
<name>A0AA38LUT7_9TREE</name>
<feature type="region of interest" description="Disordered" evidence="16">
    <location>
        <begin position="686"/>
        <end position="708"/>
    </location>
</feature>
<dbReference type="Pfam" id="PF01756">
    <property type="entry name" value="ACOX"/>
    <property type="match status" value="1"/>
</dbReference>
<dbReference type="InterPro" id="IPR012258">
    <property type="entry name" value="Acyl-CoA_oxidase"/>
</dbReference>
<dbReference type="PIRSF" id="PIRSF000168">
    <property type="entry name" value="Acyl-CoA_oxidase"/>
    <property type="match status" value="1"/>
</dbReference>
<evidence type="ECO:0000259" key="20">
    <source>
        <dbReference type="Pfam" id="PF22924"/>
    </source>
</evidence>
<dbReference type="Pfam" id="PF02770">
    <property type="entry name" value="Acyl-CoA_dh_M"/>
    <property type="match status" value="1"/>
</dbReference>
<comment type="pathway">
    <text evidence="4">Lipid metabolism; peroxisomal fatty acid beta-oxidation.</text>
</comment>
<evidence type="ECO:0000259" key="19">
    <source>
        <dbReference type="Pfam" id="PF14749"/>
    </source>
</evidence>
<dbReference type="GO" id="GO:0055088">
    <property type="term" value="P:lipid homeostasis"/>
    <property type="evidence" value="ECO:0007669"/>
    <property type="project" value="TreeGrafter"/>
</dbReference>
<evidence type="ECO:0000256" key="8">
    <source>
        <dbReference type="ARBA" id="ARBA00022832"/>
    </source>
</evidence>
<dbReference type="InterPro" id="IPR046373">
    <property type="entry name" value="Acyl-CoA_Oxase/DH_mid-dom_sf"/>
</dbReference>
<comment type="similarity">
    <text evidence="5 13">Belongs to the acyl-CoA oxidase family.</text>
</comment>
<dbReference type="SUPFAM" id="SSF47203">
    <property type="entry name" value="Acyl-CoA dehydrogenase C-terminal domain-like"/>
    <property type="match status" value="2"/>
</dbReference>
<comment type="caution">
    <text evidence="21">The sequence shown here is derived from an EMBL/GenBank/DDBJ whole genome shotgun (WGS) entry which is preliminary data.</text>
</comment>
<dbReference type="PANTHER" id="PTHR10909">
    <property type="entry name" value="ELECTRON TRANSPORT OXIDOREDUCTASE"/>
    <property type="match status" value="1"/>
</dbReference>
<keyword evidence="7 13" id="KW-0274">FAD</keyword>
<accession>A0AA38LUT7</accession>
<sequence length="708" mass="78055">MAFPRPKPNTMETLASERANHPFNTRKLAIALHGSERDLELKERFMAEIARHPAFKSSDIHDLSKDEIRERTMEKFASMVHFVTTESLEVFNLRMQLIGIADPAFWTRFGVAYGLFLGAVRSGATPNQLSYWIDRGVLGLNGVIGCFAMTELAHGSNVAGLETTATFDEETDEFIIHTPHLGATKWWIGGAASTATHAAVFAQLIVKGKKHGVKTFVTPLRDVKTFDLLPGVNIGDIGKKMGRDGIDNGYIQFTFVRIPRAHMLMKHTQVSREGVVTDPPLAQLTYGALISGRTSMVGDSSNTAKKALTIAVRYAAVRRQFSSGKGKLETQILDYPIHQRRLMPLVAQAVAMGFTGMKLQAMYNDMSASLDVLEPSDLKETHATSAGLKAFCTWACLDTIEKCRQACGGHGYSAYSNLPAMYADFAVQCSWEGDNTILSLQAGRALVGAWGAASKGKKLAPGVAYLGNPATRTAKSDGSLNHIDIQRGFDCVAANGIKKAAEEYVKLLKSGKSKDEAMEMCSSSRFVAAKLHTMGSMFRMYREAVEEMPETDESKVLKTVCTLYGLWQMEELQGAFLKYGYLTADQLDKVSEQVDALCLEIRQYAVPLIDAFALSDHLINSPLGKWDGSVYESYFAQVRASNPLPKVHPYFERLIRPLLERKNADLPDVEKDMGLDEELAEMRAEMAKGNQKEKKVQKKGASAMVKPE</sequence>
<evidence type="ECO:0000256" key="15">
    <source>
        <dbReference type="PIRSR" id="PIRSR000168-2"/>
    </source>
</evidence>
<feature type="binding site" evidence="15">
    <location>
        <position position="189"/>
    </location>
    <ligand>
        <name>FAD</name>
        <dbReference type="ChEBI" id="CHEBI:57692"/>
    </ligand>
</feature>
<comment type="subunit">
    <text evidence="12">Heteropentamer composed of five different subunits.</text>
</comment>
<evidence type="ECO:0000256" key="14">
    <source>
        <dbReference type="PIRSR" id="PIRSR000168-1"/>
    </source>
</evidence>
<dbReference type="InterPro" id="IPR002655">
    <property type="entry name" value="Acyl-CoA_oxidase_C"/>
</dbReference>
<evidence type="ECO:0000256" key="16">
    <source>
        <dbReference type="SAM" id="MobiDB-lite"/>
    </source>
</evidence>
<dbReference type="GO" id="GO:0071949">
    <property type="term" value="F:FAD binding"/>
    <property type="evidence" value="ECO:0007669"/>
    <property type="project" value="InterPro"/>
</dbReference>
<dbReference type="InterPro" id="IPR055060">
    <property type="entry name" value="ACOX_C_alpha1"/>
</dbReference>
<evidence type="ECO:0000259" key="17">
    <source>
        <dbReference type="Pfam" id="PF01756"/>
    </source>
</evidence>
<dbReference type="GO" id="GO:0005777">
    <property type="term" value="C:peroxisome"/>
    <property type="evidence" value="ECO:0007669"/>
    <property type="project" value="UniProtKB-SubCell"/>
</dbReference>
<dbReference type="FunFam" id="1.10.540.10:FF:000018">
    <property type="entry name" value="Acyl-coenzyme A oxidase"/>
    <property type="match status" value="1"/>
</dbReference>
<evidence type="ECO:0000256" key="11">
    <source>
        <dbReference type="ARBA" id="ARBA00023140"/>
    </source>
</evidence>
<evidence type="ECO:0000256" key="9">
    <source>
        <dbReference type="ARBA" id="ARBA00023002"/>
    </source>
</evidence>
<feature type="domain" description="Acyl-CoA oxidase C-alpha1" evidence="20">
    <location>
        <begin position="286"/>
        <end position="447"/>
    </location>
</feature>
<comment type="cofactor">
    <cofactor evidence="2">
        <name>FAD</name>
        <dbReference type="ChEBI" id="CHEBI:57692"/>
    </cofactor>
</comment>
<evidence type="ECO:0000256" key="12">
    <source>
        <dbReference type="ARBA" id="ARBA00063271"/>
    </source>
</evidence>
<keyword evidence="6 13" id="KW-0285">Flavoprotein</keyword>
<comment type="catalytic activity">
    <reaction evidence="1">
        <text>a 2,3-saturated acyl-CoA + O2 = a (2E)-enoyl-CoA + H2O2</text>
        <dbReference type="Rhea" id="RHEA:38959"/>
        <dbReference type="ChEBI" id="CHEBI:15379"/>
        <dbReference type="ChEBI" id="CHEBI:16240"/>
        <dbReference type="ChEBI" id="CHEBI:58856"/>
        <dbReference type="ChEBI" id="CHEBI:65111"/>
        <dbReference type="EC" id="1.3.3.6"/>
    </reaction>
</comment>
<reference evidence="21" key="1">
    <citation type="journal article" date="2022" name="G3 (Bethesda)">
        <title>High quality genome of the basidiomycete yeast Dioszegia hungarica PDD-24b-2 isolated from cloud water.</title>
        <authorList>
            <person name="Jarrige D."/>
            <person name="Haridas S."/>
            <person name="Bleykasten-Grosshans C."/>
            <person name="Joly M."/>
            <person name="Nadalig T."/>
            <person name="Sancelme M."/>
            <person name="Vuilleumier S."/>
            <person name="Grigoriev I.V."/>
            <person name="Amato P."/>
            <person name="Bringel F."/>
        </authorList>
    </citation>
    <scope>NUCLEOTIDE SEQUENCE</scope>
    <source>
        <strain evidence="21">PDD-24b-2</strain>
    </source>
</reference>
<evidence type="ECO:0000256" key="4">
    <source>
        <dbReference type="ARBA" id="ARBA00004846"/>
    </source>
</evidence>
<comment type="subcellular location">
    <subcellularLocation>
        <location evidence="3">Peroxisome</location>
    </subcellularLocation>
</comment>
<keyword evidence="10" id="KW-0443">Lipid metabolism</keyword>
<dbReference type="Pfam" id="PF14749">
    <property type="entry name" value="Acyl-CoA_ox_N"/>
    <property type="match status" value="1"/>
</dbReference>
<dbReference type="Gene3D" id="1.10.540.10">
    <property type="entry name" value="Acyl-CoA dehydrogenase/oxidase, N-terminal domain"/>
    <property type="match status" value="1"/>
</dbReference>
<evidence type="ECO:0000313" key="21">
    <source>
        <dbReference type="EMBL" id="KAI9634351.1"/>
    </source>
</evidence>
<dbReference type="InterPro" id="IPR037069">
    <property type="entry name" value="AcylCoA_DH/ox_N_sf"/>
</dbReference>
<dbReference type="AlphaFoldDB" id="A0AA38LUT7"/>
<feature type="domain" description="Acyl-CoA oxidase/dehydrogenase middle" evidence="18">
    <location>
        <begin position="146"/>
        <end position="254"/>
    </location>
</feature>
<evidence type="ECO:0000256" key="10">
    <source>
        <dbReference type="ARBA" id="ARBA00023098"/>
    </source>
</evidence>
<evidence type="ECO:0000256" key="5">
    <source>
        <dbReference type="ARBA" id="ARBA00006288"/>
    </source>
</evidence>
<organism evidence="21 22">
    <name type="scientific">Dioszegia hungarica</name>
    <dbReference type="NCBI Taxonomy" id="4972"/>
    <lineage>
        <taxon>Eukaryota</taxon>
        <taxon>Fungi</taxon>
        <taxon>Dikarya</taxon>
        <taxon>Basidiomycota</taxon>
        <taxon>Agaricomycotina</taxon>
        <taxon>Tremellomycetes</taxon>
        <taxon>Tremellales</taxon>
        <taxon>Bulleribasidiaceae</taxon>
        <taxon>Dioszegia</taxon>
    </lineage>
</organism>
<protein>
    <recommendedName>
        <fullName evidence="13">Acyl-coenzyme A oxidase</fullName>
    </recommendedName>
</protein>
<keyword evidence="8" id="KW-0276">Fatty acid metabolism</keyword>
<dbReference type="FunFam" id="2.40.110.10:FF:000003">
    <property type="entry name" value="Acyl-coenzyme A oxidase"/>
    <property type="match status" value="1"/>
</dbReference>
<dbReference type="Gene3D" id="1.20.140.10">
    <property type="entry name" value="Butyryl-CoA Dehydrogenase, subunit A, domain 3"/>
    <property type="match status" value="2"/>
</dbReference>
<proteinExistence type="inferred from homology"/>
<evidence type="ECO:0000259" key="18">
    <source>
        <dbReference type="Pfam" id="PF02770"/>
    </source>
</evidence>
<dbReference type="InterPro" id="IPR036250">
    <property type="entry name" value="AcylCo_DH-like_C"/>
</dbReference>
<dbReference type="Pfam" id="PF22924">
    <property type="entry name" value="ACOX_C_alpha1"/>
    <property type="match status" value="1"/>
</dbReference>
<dbReference type="PANTHER" id="PTHR10909:SF352">
    <property type="entry name" value="ACYL-COENZYME A OXIDASE-LIKE PROTEIN"/>
    <property type="match status" value="1"/>
</dbReference>
<feature type="binding site" evidence="15">
    <location>
        <position position="150"/>
    </location>
    <ligand>
        <name>FAD</name>
        <dbReference type="ChEBI" id="CHEBI:57692"/>
    </ligand>
</feature>
<dbReference type="GO" id="GO:0033540">
    <property type="term" value="P:fatty acid beta-oxidation using acyl-CoA oxidase"/>
    <property type="evidence" value="ECO:0007669"/>
    <property type="project" value="TreeGrafter"/>
</dbReference>
<dbReference type="EMBL" id="JAKWFO010000007">
    <property type="protein sequence ID" value="KAI9634351.1"/>
    <property type="molecule type" value="Genomic_DNA"/>
</dbReference>
<evidence type="ECO:0000256" key="2">
    <source>
        <dbReference type="ARBA" id="ARBA00001974"/>
    </source>
</evidence>
<evidence type="ECO:0000256" key="13">
    <source>
        <dbReference type="PIRNR" id="PIRNR000168"/>
    </source>
</evidence>
<evidence type="ECO:0000313" key="22">
    <source>
        <dbReference type="Proteomes" id="UP001164286"/>
    </source>
</evidence>
<dbReference type="InterPro" id="IPR009100">
    <property type="entry name" value="AcylCoA_DH/oxidase_NM_dom_sf"/>
</dbReference>
<dbReference type="InterPro" id="IPR006091">
    <property type="entry name" value="Acyl-CoA_Oxase/DH_mid-dom"/>
</dbReference>
<keyword evidence="9" id="KW-0560">Oxidoreductase</keyword>
<dbReference type="FunFam" id="1.20.140.10:FF:000015">
    <property type="entry name" value="Acyl-coenzyme A oxidase"/>
    <property type="match status" value="1"/>
</dbReference>